<dbReference type="GO" id="GO:0004497">
    <property type="term" value="F:monooxygenase activity"/>
    <property type="evidence" value="ECO:0007669"/>
    <property type="project" value="UniProtKB-KW"/>
</dbReference>
<evidence type="ECO:0000313" key="10">
    <source>
        <dbReference type="EMBL" id="KAK4213205.1"/>
    </source>
</evidence>
<feature type="transmembrane region" description="Helical" evidence="9">
    <location>
        <begin position="42"/>
        <end position="60"/>
    </location>
</feature>
<keyword evidence="5" id="KW-0560">Oxidoreductase</keyword>
<keyword evidence="3 8" id="KW-0349">Heme</keyword>
<dbReference type="InterPro" id="IPR050121">
    <property type="entry name" value="Cytochrome_P450_monoxygenase"/>
</dbReference>
<keyword evidence="9" id="KW-1133">Transmembrane helix</keyword>
<keyword evidence="9" id="KW-0812">Transmembrane</keyword>
<evidence type="ECO:0000256" key="6">
    <source>
        <dbReference type="ARBA" id="ARBA00023004"/>
    </source>
</evidence>
<proteinExistence type="inferred from homology"/>
<dbReference type="PANTHER" id="PTHR24305">
    <property type="entry name" value="CYTOCHROME P450"/>
    <property type="match status" value="1"/>
</dbReference>
<dbReference type="AlphaFoldDB" id="A0AAN7B9P1"/>
<dbReference type="EMBL" id="MU858113">
    <property type="protein sequence ID" value="KAK4213205.1"/>
    <property type="molecule type" value="Genomic_DNA"/>
</dbReference>
<feature type="transmembrane region" description="Helical" evidence="9">
    <location>
        <begin position="15"/>
        <end position="35"/>
    </location>
</feature>
<dbReference type="PANTHER" id="PTHR24305:SF187">
    <property type="entry name" value="P450, PUTATIVE (EUROFUNG)-RELATED"/>
    <property type="match status" value="1"/>
</dbReference>
<dbReference type="GO" id="GO:0020037">
    <property type="term" value="F:heme binding"/>
    <property type="evidence" value="ECO:0007669"/>
    <property type="project" value="InterPro"/>
</dbReference>
<feature type="transmembrane region" description="Helical" evidence="9">
    <location>
        <begin position="66"/>
        <end position="88"/>
    </location>
</feature>
<evidence type="ECO:0000256" key="8">
    <source>
        <dbReference type="PIRSR" id="PIRSR602403-1"/>
    </source>
</evidence>
<dbReference type="Gene3D" id="1.10.630.10">
    <property type="entry name" value="Cytochrome P450"/>
    <property type="match status" value="1"/>
</dbReference>
<keyword evidence="7" id="KW-0503">Monooxygenase</keyword>
<protein>
    <submittedName>
        <fullName evidence="10">Tryprostatin B 6-hydroxylase</fullName>
    </submittedName>
</protein>
<keyword evidence="4 8" id="KW-0479">Metal-binding</keyword>
<dbReference type="InterPro" id="IPR001128">
    <property type="entry name" value="Cyt_P450"/>
</dbReference>
<keyword evidence="11" id="KW-1185">Reference proteome</keyword>
<dbReference type="InterPro" id="IPR002403">
    <property type="entry name" value="Cyt_P450_E_grp-IV"/>
</dbReference>
<keyword evidence="9" id="KW-0472">Membrane</keyword>
<comment type="similarity">
    <text evidence="2">Belongs to the cytochrome P450 family.</text>
</comment>
<reference evidence="10" key="2">
    <citation type="submission" date="2023-05" db="EMBL/GenBank/DDBJ databases">
        <authorList>
            <consortium name="Lawrence Berkeley National Laboratory"/>
            <person name="Steindorff A."/>
            <person name="Hensen N."/>
            <person name="Bonometti L."/>
            <person name="Westerberg I."/>
            <person name="Brannstrom I.O."/>
            <person name="Guillou S."/>
            <person name="Cros-Aarteil S."/>
            <person name="Calhoun S."/>
            <person name="Haridas S."/>
            <person name="Kuo A."/>
            <person name="Mondo S."/>
            <person name="Pangilinan J."/>
            <person name="Riley R."/>
            <person name="Labutti K."/>
            <person name="Andreopoulos B."/>
            <person name="Lipzen A."/>
            <person name="Chen C."/>
            <person name="Yanf M."/>
            <person name="Daum C."/>
            <person name="Ng V."/>
            <person name="Clum A."/>
            <person name="Ohm R."/>
            <person name="Martin F."/>
            <person name="Silar P."/>
            <person name="Natvig D."/>
            <person name="Lalanne C."/>
            <person name="Gautier V."/>
            <person name="Ament-Velasquez S.L."/>
            <person name="Kruys A."/>
            <person name="Hutchinson M.I."/>
            <person name="Powell A.J."/>
            <person name="Barry K."/>
            <person name="Miller A.N."/>
            <person name="Grigoriev I.V."/>
            <person name="Debuchy R."/>
            <person name="Gladieux P."/>
            <person name="Thoren M.H."/>
            <person name="Johannesson H."/>
        </authorList>
    </citation>
    <scope>NUCLEOTIDE SEQUENCE</scope>
    <source>
        <strain evidence="10">PSN293</strain>
    </source>
</reference>
<organism evidence="10 11">
    <name type="scientific">Rhypophila decipiens</name>
    <dbReference type="NCBI Taxonomy" id="261697"/>
    <lineage>
        <taxon>Eukaryota</taxon>
        <taxon>Fungi</taxon>
        <taxon>Dikarya</taxon>
        <taxon>Ascomycota</taxon>
        <taxon>Pezizomycotina</taxon>
        <taxon>Sordariomycetes</taxon>
        <taxon>Sordariomycetidae</taxon>
        <taxon>Sordariales</taxon>
        <taxon>Naviculisporaceae</taxon>
        <taxon>Rhypophila</taxon>
    </lineage>
</organism>
<evidence type="ECO:0000256" key="3">
    <source>
        <dbReference type="ARBA" id="ARBA00022617"/>
    </source>
</evidence>
<evidence type="ECO:0000256" key="1">
    <source>
        <dbReference type="ARBA" id="ARBA00001971"/>
    </source>
</evidence>
<sequence length="567" mass="63730">MSPINLCLSNLAHDLSQQCLAGAVLGFLSHTLYFIRGYHDQHALSIFLTHLLGSLVLLILTSSFLAATLITTSYLTALFTSIALYRLFFHPLRNFPGPLLAKLTRLYIPFAQQADMKMHIHQNNLFKKYNSDIIRVAPNELYILQPSAIQLIHGAKSGCRKRNAGVYNVVTYKGEHNLDSMLDREDHRWRRQVWERSLTTKNLTIYEVKTKETISTWLSKLAESAKSQKPIDTSLFSLLLTFENMGQVGFSHSFGSLSSGKEAPMLHYLETLFGDIAKLGEMVWPMALVQSLASRGIIDGGDAAKFDTLTVEMANRRMQDIEKGDEGTDMFGFFVADHKSEKPLAYDKLDTVYADAGLILVGATDTIAVVLSYCWFYLVSSVDEQGRSYQDRLFEEVRSVFGQTKPGEFVDSDLQKCELLEAVLSETLRLENPVANNASRMTPKEGLMLADGTHIPGGVSVRVPGYGLQRSEKTFVKPDDFIPERWTTKPELVLDRLAFMPFIVGPNNCVGKRLAWMVLRLVVSYTVYHYKFQLAPGEDGKAIHEQAQNHLILSAGPLQLVFEKREN</sequence>
<reference evidence="10" key="1">
    <citation type="journal article" date="2023" name="Mol. Phylogenet. Evol.">
        <title>Genome-scale phylogeny and comparative genomics of the fungal order Sordariales.</title>
        <authorList>
            <person name="Hensen N."/>
            <person name="Bonometti L."/>
            <person name="Westerberg I."/>
            <person name="Brannstrom I.O."/>
            <person name="Guillou S."/>
            <person name="Cros-Aarteil S."/>
            <person name="Calhoun S."/>
            <person name="Haridas S."/>
            <person name="Kuo A."/>
            <person name="Mondo S."/>
            <person name="Pangilinan J."/>
            <person name="Riley R."/>
            <person name="LaButti K."/>
            <person name="Andreopoulos B."/>
            <person name="Lipzen A."/>
            <person name="Chen C."/>
            <person name="Yan M."/>
            <person name="Daum C."/>
            <person name="Ng V."/>
            <person name="Clum A."/>
            <person name="Steindorff A."/>
            <person name="Ohm R.A."/>
            <person name="Martin F."/>
            <person name="Silar P."/>
            <person name="Natvig D.O."/>
            <person name="Lalanne C."/>
            <person name="Gautier V."/>
            <person name="Ament-Velasquez S.L."/>
            <person name="Kruys A."/>
            <person name="Hutchinson M.I."/>
            <person name="Powell A.J."/>
            <person name="Barry K."/>
            <person name="Miller A.N."/>
            <person name="Grigoriev I.V."/>
            <person name="Debuchy R."/>
            <person name="Gladieux P."/>
            <person name="Hiltunen Thoren M."/>
            <person name="Johannesson H."/>
        </authorList>
    </citation>
    <scope>NUCLEOTIDE SEQUENCE</scope>
    <source>
        <strain evidence="10">PSN293</strain>
    </source>
</reference>
<dbReference type="Proteomes" id="UP001301769">
    <property type="component" value="Unassembled WGS sequence"/>
</dbReference>
<feature type="transmembrane region" description="Helical" evidence="9">
    <location>
        <begin position="352"/>
        <end position="378"/>
    </location>
</feature>
<name>A0AAN7B9P1_9PEZI</name>
<evidence type="ECO:0000256" key="9">
    <source>
        <dbReference type="SAM" id="Phobius"/>
    </source>
</evidence>
<evidence type="ECO:0000256" key="7">
    <source>
        <dbReference type="ARBA" id="ARBA00023033"/>
    </source>
</evidence>
<dbReference type="PRINTS" id="PR00465">
    <property type="entry name" value="EP450IV"/>
</dbReference>
<dbReference type="GO" id="GO:0016705">
    <property type="term" value="F:oxidoreductase activity, acting on paired donors, with incorporation or reduction of molecular oxygen"/>
    <property type="evidence" value="ECO:0007669"/>
    <property type="project" value="InterPro"/>
</dbReference>
<dbReference type="PRINTS" id="PR00385">
    <property type="entry name" value="P450"/>
</dbReference>
<comment type="cofactor">
    <cofactor evidence="1 8">
        <name>heme</name>
        <dbReference type="ChEBI" id="CHEBI:30413"/>
    </cofactor>
</comment>
<evidence type="ECO:0000256" key="2">
    <source>
        <dbReference type="ARBA" id="ARBA00010617"/>
    </source>
</evidence>
<gene>
    <name evidence="10" type="ORF">QBC37DRAFT_286454</name>
</gene>
<evidence type="ECO:0000256" key="4">
    <source>
        <dbReference type="ARBA" id="ARBA00022723"/>
    </source>
</evidence>
<dbReference type="InterPro" id="IPR036396">
    <property type="entry name" value="Cyt_P450_sf"/>
</dbReference>
<dbReference type="GO" id="GO:0005506">
    <property type="term" value="F:iron ion binding"/>
    <property type="evidence" value="ECO:0007669"/>
    <property type="project" value="InterPro"/>
</dbReference>
<dbReference type="SUPFAM" id="SSF48264">
    <property type="entry name" value="Cytochrome P450"/>
    <property type="match status" value="1"/>
</dbReference>
<evidence type="ECO:0000313" key="11">
    <source>
        <dbReference type="Proteomes" id="UP001301769"/>
    </source>
</evidence>
<accession>A0AAN7B9P1</accession>
<comment type="caution">
    <text evidence="10">The sequence shown here is derived from an EMBL/GenBank/DDBJ whole genome shotgun (WGS) entry which is preliminary data.</text>
</comment>
<dbReference type="Pfam" id="PF00067">
    <property type="entry name" value="p450"/>
    <property type="match status" value="1"/>
</dbReference>
<feature type="binding site" description="axial binding residue" evidence="8">
    <location>
        <position position="509"/>
    </location>
    <ligand>
        <name>heme</name>
        <dbReference type="ChEBI" id="CHEBI:30413"/>
    </ligand>
    <ligandPart>
        <name>Fe</name>
        <dbReference type="ChEBI" id="CHEBI:18248"/>
    </ligandPart>
</feature>
<keyword evidence="6 8" id="KW-0408">Iron</keyword>
<evidence type="ECO:0000256" key="5">
    <source>
        <dbReference type="ARBA" id="ARBA00023002"/>
    </source>
</evidence>